<dbReference type="RefSeq" id="WP_073256235.1">
    <property type="nucleotide sequence ID" value="NZ_FQZQ01000028.1"/>
</dbReference>
<evidence type="ECO:0000313" key="2">
    <source>
        <dbReference type="EMBL" id="SHK40620.1"/>
    </source>
</evidence>
<evidence type="ECO:0000313" key="3">
    <source>
        <dbReference type="Proteomes" id="UP000183982"/>
    </source>
</evidence>
<keyword evidence="2" id="KW-0808">Transferase</keyword>
<dbReference type="InterPro" id="IPR018762">
    <property type="entry name" value="ChpT_C"/>
</dbReference>
<dbReference type="Gene3D" id="1.10.287.130">
    <property type="match status" value="1"/>
</dbReference>
<dbReference type="Gene3D" id="3.30.565.10">
    <property type="entry name" value="Histidine kinase-like ATPase, C-terminal domain"/>
    <property type="match status" value="1"/>
</dbReference>
<dbReference type="GO" id="GO:0016740">
    <property type="term" value="F:transferase activity"/>
    <property type="evidence" value="ECO:0007669"/>
    <property type="project" value="UniProtKB-KW"/>
</dbReference>
<name>A0A1M6S7G0_9RHOB</name>
<dbReference type="Pfam" id="PF10090">
    <property type="entry name" value="HPTransfase"/>
    <property type="match status" value="1"/>
</dbReference>
<dbReference type="InterPro" id="IPR036890">
    <property type="entry name" value="HATPase_C_sf"/>
</dbReference>
<sequence>MTQNNMDFSALVGSRICHDLISPVGAIGNGVELIGMGGSSGPEIELIADSVGNANARIRFFRIAFGLAGTEQMVGVNEVRTTLNDLSAGGRVSYAWDVMRDVPRPELRAGFLALMCLESALPLGGFITITENANRWQFTAQGRKINFEDNLWADLTRANRTVEVTPGRVQFGLLPQIVDDLGRELGVRREAEQLTLSF</sequence>
<dbReference type="OrthoDB" id="9803702at2"/>
<dbReference type="EMBL" id="FQZQ01000028">
    <property type="protein sequence ID" value="SHK40620.1"/>
    <property type="molecule type" value="Genomic_DNA"/>
</dbReference>
<evidence type="ECO:0000259" key="1">
    <source>
        <dbReference type="Pfam" id="PF10090"/>
    </source>
</evidence>
<keyword evidence="3" id="KW-1185">Reference proteome</keyword>
<reference evidence="3" key="1">
    <citation type="submission" date="2016-11" db="EMBL/GenBank/DDBJ databases">
        <authorList>
            <person name="Varghese N."/>
            <person name="Submissions S."/>
        </authorList>
    </citation>
    <scope>NUCLEOTIDE SEQUENCE [LARGE SCALE GENOMIC DNA]</scope>
    <source>
        <strain evidence="3">DSM 100564</strain>
    </source>
</reference>
<feature type="domain" description="Histidine phosphotransferase ChpT C-terminal" evidence="1">
    <location>
        <begin position="77"/>
        <end position="192"/>
    </location>
</feature>
<proteinExistence type="predicted"/>
<gene>
    <name evidence="2" type="ORF">SAMN05444000_1287</name>
</gene>
<protein>
    <submittedName>
        <fullName evidence="2">Histidine phosphotransferase ChpT</fullName>
    </submittedName>
</protein>
<organism evidence="2 3">
    <name type="scientific">Shimia gijangensis</name>
    <dbReference type="NCBI Taxonomy" id="1470563"/>
    <lineage>
        <taxon>Bacteria</taxon>
        <taxon>Pseudomonadati</taxon>
        <taxon>Pseudomonadota</taxon>
        <taxon>Alphaproteobacteria</taxon>
        <taxon>Rhodobacterales</taxon>
        <taxon>Roseobacteraceae</taxon>
    </lineage>
</organism>
<dbReference type="STRING" id="1470563.SAMN05444000_1287"/>
<accession>A0A1M6S7G0</accession>
<dbReference type="AlphaFoldDB" id="A0A1M6S7G0"/>
<dbReference type="Proteomes" id="UP000183982">
    <property type="component" value="Unassembled WGS sequence"/>
</dbReference>